<keyword evidence="1" id="KW-0812">Transmembrane</keyword>
<keyword evidence="3" id="KW-1185">Reference proteome</keyword>
<evidence type="ECO:0000313" key="3">
    <source>
        <dbReference type="Proteomes" id="UP000237865"/>
    </source>
</evidence>
<dbReference type="Proteomes" id="UP000237865">
    <property type="component" value="Unassembled WGS sequence"/>
</dbReference>
<gene>
    <name evidence="2" type="ORF">ELUCI_v1c04280</name>
</gene>
<dbReference type="AlphaFoldDB" id="A0A2S5RFR9"/>
<evidence type="ECO:0000256" key="1">
    <source>
        <dbReference type="SAM" id="Phobius"/>
    </source>
</evidence>
<evidence type="ECO:0000313" key="2">
    <source>
        <dbReference type="EMBL" id="PPE06137.1"/>
    </source>
</evidence>
<evidence type="ECO:0008006" key="4">
    <source>
        <dbReference type="Google" id="ProtNLM"/>
    </source>
</evidence>
<comment type="caution">
    <text evidence="2">The sequence shown here is derived from an EMBL/GenBank/DDBJ whole genome shotgun (WGS) entry which is preliminary data.</text>
</comment>
<organism evidence="2 3">
    <name type="scientific">Williamsoniiplasma lucivorax</name>
    <dbReference type="NCBI Taxonomy" id="209274"/>
    <lineage>
        <taxon>Bacteria</taxon>
        <taxon>Bacillati</taxon>
        <taxon>Mycoplasmatota</taxon>
        <taxon>Mollicutes</taxon>
        <taxon>Entomoplasmatales</taxon>
        <taxon>Williamsoniiplasma</taxon>
    </lineage>
</organism>
<keyword evidence="1" id="KW-0472">Membrane</keyword>
<keyword evidence="1" id="KW-1133">Transmembrane helix</keyword>
<name>A0A2S5RFR9_9MOLU</name>
<dbReference type="STRING" id="1399797.GCA_000518285_00772"/>
<protein>
    <recommendedName>
        <fullName evidence="4">Septation ring formation regulator</fullName>
    </recommendedName>
</protein>
<accession>A0A2S5RFR9</accession>
<reference evidence="2 3" key="1">
    <citation type="submission" date="2017-11" db="EMBL/GenBank/DDBJ databases">
        <title>Genome sequence of Entomoplasma lucivorax PIPN-2 (ATCC 49196).</title>
        <authorList>
            <person name="Lo W.-S."/>
            <person name="Gasparich G.E."/>
            <person name="Kuo C.-H."/>
        </authorList>
    </citation>
    <scope>NUCLEOTIDE SEQUENCE [LARGE SCALE GENOMIC DNA]</scope>
    <source>
        <strain evidence="2 3">PIPN-2</strain>
    </source>
</reference>
<feature type="transmembrane region" description="Helical" evidence="1">
    <location>
        <begin position="21"/>
        <end position="41"/>
    </location>
</feature>
<proteinExistence type="predicted"/>
<dbReference type="RefSeq" id="WP_028126595.1">
    <property type="nucleotide sequence ID" value="NZ_PHNE01000001.1"/>
</dbReference>
<dbReference type="EMBL" id="PHNE01000001">
    <property type="protein sequence ID" value="PPE06137.1"/>
    <property type="molecule type" value="Genomic_DNA"/>
</dbReference>
<sequence>MIFSKGWNISHGLSTIQITSLVIFFILLAILITSFLMIWIYKTMLKNYIDAYQEATKIARNAVQVRLKRLSITVMKNQTSSAQEKHVVEIWKVRYKNLIENNFYNEINNMITFFQNFNYKKPNLQNLKRSAEVKKHLKEVSWELYIMFKEMDKILQTEFIQRDARIQVREVFNEVKKEAMMKMKDKSLKFNQELLKRLLENIENAMIAINIKLKEGMYGDSLVYQDKTSDKIMQLIRTLDLFETSEKFLNKTLPLKILAIKKNIIETMYEVKEKVINETKIQNCENQFLFYKTNIQNSVFNLDYTKAFNELSEISEVIINFETNIEFEEIMKMFIENNFNKISQIFQDIKQDYINGIKAIKSNEKAHIKLNKAMEFEKIWSPIPLLETKWSQLYDAYKINLAQKKKIDYSWLKNELIPIVATLSLTYKKMIEITRGIKTTNPYKNQIEHDLNSIKSIVALNENLSKKFARIVHFTNIGKQNDHILEKLLKIENIIHAPNFEFTEEEFTLVKARFSNLRSEALAVRHSVINAIEQTLIAEALILYFDRYANYINFETYFNQVMANYDNKDMALVINQLLSTIKQYQREKR</sequence>